<reference evidence="2" key="1">
    <citation type="submission" date="2022-02" db="EMBL/GenBank/DDBJ databases">
        <title>Emergence and expansion in Europe of a Vibrio aestuarianus clonal complex pathogenic for oysters.</title>
        <authorList>
            <person name="Mesnil A."/>
            <person name="Travers M.-A."/>
        </authorList>
    </citation>
    <scope>NUCLEOTIDE SEQUENCE</scope>
    <source>
        <strain evidence="2">U29</strain>
    </source>
</reference>
<dbReference type="EMBL" id="CP118709">
    <property type="protein sequence ID" value="WGK81276.1"/>
    <property type="molecule type" value="Genomic_DNA"/>
</dbReference>
<dbReference type="RefSeq" id="WP_301064452.1">
    <property type="nucleotide sequence ID" value="NZ_CP118709.1"/>
</dbReference>
<dbReference type="SUPFAM" id="SSF53448">
    <property type="entry name" value="Nucleotide-diphospho-sugar transferases"/>
    <property type="match status" value="2"/>
</dbReference>
<dbReference type="InterPro" id="IPR001173">
    <property type="entry name" value="Glyco_trans_2-like"/>
</dbReference>
<dbReference type="PANTHER" id="PTHR43179">
    <property type="entry name" value="RHAMNOSYLTRANSFERASE WBBL"/>
    <property type="match status" value="1"/>
</dbReference>
<dbReference type="Proteomes" id="UP001239257">
    <property type="component" value="Chromosome 1"/>
</dbReference>
<evidence type="ECO:0000313" key="2">
    <source>
        <dbReference type="EMBL" id="WGK81276.1"/>
    </source>
</evidence>
<dbReference type="PANTHER" id="PTHR43179:SF7">
    <property type="entry name" value="RHAMNOSYLTRANSFERASE WBBL"/>
    <property type="match status" value="1"/>
</dbReference>
<feature type="domain" description="Glycosyltransferase 2-like" evidence="1">
    <location>
        <begin position="151"/>
        <end position="311"/>
    </location>
</feature>
<dbReference type="InterPro" id="IPR029044">
    <property type="entry name" value="Nucleotide-diphossugar_trans"/>
</dbReference>
<organism evidence="2 3">
    <name type="scientific">Vibrio aestuarianus</name>
    <dbReference type="NCBI Taxonomy" id="28171"/>
    <lineage>
        <taxon>Bacteria</taxon>
        <taxon>Pseudomonadati</taxon>
        <taxon>Pseudomonadota</taxon>
        <taxon>Gammaproteobacteria</taxon>
        <taxon>Vibrionales</taxon>
        <taxon>Vibrionaceae</taxon>
        <taxon>Vibrio</taxon>
    </lineage>
</organism>
<dbReference type="Gene3D" id="3.90.550.10">
    <property type="entry name" value="Spore Coat Polysaccharide Biosynthesis Protein SpsA, Chain A"/>
    <property type="match status" value="2"/>
</dbReference>
<protein>
    <submittedName>
        <fullName evidence="2">Glycosyltransferase family 2 protein</fullName>
    </submittedName>
</protein>
<dbReference type="Pfam" id="PF00535">
    <property type="entry name" value="Glycos_transf_2"/>
    <property type="match status" value="2"/>
</dbReference>
<gene>
    <name evidence="2" type="ORF">PYE51_11635</name>
</gene>
<name>A0AAX3U1I0_9VIBR</name>
<proteinExistence type="predicted"/>
<evidence type="ECO:0000259" key="1">
    <source>
        <dbReference type="Pfam" id="PF00535"/>
    </source>
</evidence>
<dbReference type="CDD" id="cd04184">
    <property type="entry name" value="GT2_RfbC_Mx_like"/>
    <property type="match status" value="1"/>
</dbReference>
<dbReference type="AlphaFoldDB" id="A0AAX3U1I0"/>
<dbReference type="CDD" id="cd04186">
    <property type="entry name" value="GT_2_like_c"/>
    <property type="match status" value="1"/>
</dbReference>
<sequence length="691" mass="78444">MDNKEKELVDARNALIKAKKDLADQAISLRNIKESTSWRITMPLRVIMMILRGDWKALLNGFYHRVPGLAYAFDPKAGGFPSRLQRGLGVLIKKGPRAFIIKIKEGQRNNTAIVDAASNYQAWLECHLQQDQVDANKILNSLQGKPQPLISVLMPTYNTEERFLRLCIESVIGQSYQNWELCIADDASSSLLVHDILKEYQEKDKRIKVVFRQENGHISASSNSALELVNGDWVALLDHDDELHEHALLYITEAINSKEGVQFIYSDEDKIDEQGNRNEPHFKSDWNLDLLYSQNYVSHLGVYKSDIVKKIGGFRIGYEGSQDFDLLLRYSREIDHKNVVHVPKVLYHWRMVQGSTALNSGEKSYTTDAGIKALKDHFEVLNTSVSIERGFADNLYKISWPSVKSDGMEPLVSLIIPTHNGFDITKQAIDSIVNKTTYSNYEIILVDNNSEDPKALDYFIELESCDKITVLRYPFPFNYSAINNFAAKQAKGELLGLINNDIEVINSDWLTEMVSHALREDIGCVGAKLYYPNDTIQHGGVILGLGGVACHSHKGFPRQHPGYFRRLQSVQNYSAVTAACLIVSKSIFNEVYGLNEADLAVAFNDVDFCLKVKDAGYRNVWTPYAELYHHESISRGAEDNPEKLARFNREIDYMTTRWGTTEIFDFSYNPNLTISKEDFGLSFPSRYKNGM</sequence>
<dbReference type="GO" id="GO:0016757">
    <property type="term" value="F:glycosyltransferase activity"/>
    <property type="evidence" value="ECO:0007669"/>
    <property type="project" value="UniProtKB-KW"/>
</dbReference>
<evidence type="ECO:0000313" key="3">
    <source>
        <dbReference type="Proteomes" id="UP001239257"/>
    </source>
</evidence>
<accession>A0AAX3U1I0</accession>
<feature type="domain" description="Glycosyltransferase 2-like" evidence="1">
    <location>
        <begin position="413"/>
        <end position="539"/>
    </location>
</feature>